<feature type="domain" description="Major facilitator superfamily (MFS) profile" evidence="4">
    <location>
        <begin position="297"/>
        <end position="570"/>
    </location>
</feature>
<keyword evidence="6" id="KW-1185">Reference proteome</keyword>
<evidence type="ECO:0000259" key="4">
    <source>
        <dbReference type="PROSITE" id="PS50850"/>
    </source>
</evidence>
<dbReference type="Proteomes" id="UP000887116">
    <property type="component" value="Unassembled WGS sequence"/>
</dbReference>
<dbReference type="GO" id="GO:0016323">
    <property type="term" value="C:basolateral plasma membrane"/>
    <property type="evidence" value="ECO:0007669"/>
    <property type="project" value="TreeGrafter"/>
</dbReference>
<evidence type="ECO:0000313" key="5">
    <source>
        <dbReference type="EMBL" id="GFR30308.1"/>
    </source>
</evidence>
<keyword evidence="3" id="KW-1133">Transmembrane helix</keyword>
<feature type="transmembrane region" description="Helical" evidence="3">
    <location>
        <begin position="334"/>
        <end position="354"/>
    </location>
</feature>
<dbReference type="InterPro" id="IPR020846">
    <property type="entry name" value="MFS_dom"/>
</dbReference>
<evidence type="ECO:0000256" key="2">
    <source>
        <dbReference type="ARBA" id="ARBA00023157"/>
    </source>
</evidence>
<dbReference type="InterPro" id="IPR004156">
    <property type="entry name" value="OATP"/>
</dbReference>
<name>A0A8X6JLL0_TRICU</name>
<feature type="transmembrane region" description="Helical" evidence="3">
    <location>
        <begin position="296"/>
        <end position="314"/>
    </location>
</feature>
<dbReference type="OrthoDB" id="5062115at2759"/>
<dbReference type="Pfam" id="PF03137">
    <property type="entry name" value="OATP"/>
    <property type="match status" value="1"/>
</dbReference>
<dbReference type="PANTHER" id="PTHR11388">
    <property type="entry name" value="ORGANIC ANION TRANSPORTER"/>
    <property type="match status" value="1"/>
</dbReference>
<dbReference type="PROSITE" id="PS50850">
    <property type="entry name" value="MFS"/>
    <property type="match status" value="1"/>
</dbReference>
<dbReference type="GO" id="GO:0015347">
    <property type="term" value="F:sodium-independent organic anion transmembrane transporter activity"/>
    <property type="evidence" value="ECO:0007669"/>
    <property type="project" value="TreeGrafter"/>
</dbReference>
<proteinExistence type="predicted"/>
<accession>A0A8X6JLL0</accession>
<gene>
    <name evidence="5" type="primary">Slco2b1</name>
    <name evidence="5" type="ORF">TNCT_168831</name>
</gene>
<keyword evidence="2" id="KW-1015">Disulfide bond</keyword>
<dbReference type="AlphaFoldDB" id="A0A8X6JLL0"/>
<feature type="transmembrane region" description="Helical" evidence="3">
    <location>
        <begin position="506"/>
        <end position="530"/>
    </location>
</feature>
<dbReference type="EMBL" id="BMAO01039283">
    <property type="protein sequence ID" value="GFR30308.1"/>
    <property type="molecule type" value="Genomic_DNA"/>
</dbReference>
<feature type="transmembrane region" description="Helical" evidence="3">
    <location>
        <begin position="366"/>
        <end position="385"/>
    </location>
</feature>
<sequence>MDSNTSNNSIYRNGIDLGNLENYEKTEPLSEKGSDKNIADCEFNKEYLMDKIRNSDDSSNVLQNSPIECTTKKSLDSEYLKQNNDLSELKVELDDAVSKLTIHQSANQIAESIAGNKMNSALPIEKSNHSEPDRDSIPSGCFSTGGFDLGNGNKSSINGNSNFSGNARSISAGTIQAHEKNTSGNDTFSKRNDTKQQLTKLEPGTNIENQHALSDSQSSNTSKMIVIRELLDDKNSKSHFLKDHELNLRVQANNLTLKEENDLELSKDDIEDDSDTICGIGGFNPKWLQAWATPRVFLILYSLLGVISGMYYTYRVGALTTLEKRFSFNSQMSGTVMMVDEVTPVFLGAIVGYFGGKGHRPRMFGIGMMMSTFCCFISAFPYFIYGPSSHLNIQNVQNKSGVQICEEEIRAENCNADDRPPTVTALFFLMLAGVLKGFGNLGYYAIGLSYMDDISKKKNTAIYFAVIFSLRLVGPVLGYLMSSFFLKFYENPFEDPGYGPEDPRWIGAWWIGFLLQGVLQLLLTIPLALFPRRLPGQKRLPTNSEAKAKLSSGFKGICNDFSKFNKINTL</sequence>
<feature type="transmembrane region" description="Helical" evidence="3">
    <location>
        <begin position="425"/>
        <end position="450"/>
    </location>
</feature>
<evidence type="ECO:0000313" key="6">
    <source>
        <dbReference type="Proteomes" id="UP000887116"/>
    </source>
</evidence>
<evidence type="ECO:0000256" key="3">
    <source>
        <dbReference type="SAM" id="Phobius"/>
    </source>
</evidence>
<dbReference type="Gene3D" id="1.20.1250.20">
    <property type="entry name" value="MFS general substrate transporter like domains"/>
    <property type="match status" value="1"/>
</dbReference>
<protein>
    <submittedName>
        <fullName evidence="5">Solute carrier organic anion transporter family member 2B1</fullName>
    </submittedName>
</protein>
<reference evidence="5" key="1">
    <citation type="submission" date="2020-07" db="EMBL/GenBank/DDBJ databases">
        <title>Multicomponent nature underlies the extraordinary mechanical properties of spider dragline silk.</title>
        <authorList>
            <person name="Kono N."/>
            <person name="Nakamura H."/>
            <person name="Mori M."/>
            <person name="Yoshida Y."/>
            <person name="Ohtoshi R."/>
            <person name="Malay A.D."/>
            <person name="Moran D.A.P."/>
            <person name="Tomita M."/>
            <person name="Numata K."/>
            <person name="Arakawa K."/>
        </authorList>
    </citation>
    <scope>NUCLEOTIDE SEQUENCE</scope>
</reference>
<comment type="subcellular location">
    <subcellularLocation>
        <location evidence="1">Membrane</location>
        <topology evidence="1">Multi-pass membrane protein</topology>
    </subcellularLocation>
</comment>
<dbReference type="InterPro" id="IPR036259">
    <property type="entry name" value="MFS_trans_sf"/>
</dbReference>
<evidence type="ECO:0000256" key="1">
    <source>
        <dbReference type="ARBA" id="ARBA00004141"/>
    </source>
</evidence>
<dbReference type="PANTHER" id="PTHR11388:SF76">
    <property type="entry name" value="SOLUTE CARRIER ORGANIC ANION TRANSPORTER FAMILY MEMBER"/>
    <property type="match status" value="1"/>
</dbReference>
<feature type="transmembrane region" description="Helical" evidence="3">
    <location>
        <begin position="462"/>
        <end position="486"/>
    </location>
</feature>
<keyword evidence="3" id="KW-0812">Transmembrane</keyword>
<dbReference type="GO" id="GO:0043252">
    <property type="term" value="P:sodium-independent organic anion transport"/>
    <property type="evidence" value="ECO:0007669"/>
    <property type="project" value="TreeGrafter"/>
</dbReference>
<comment type="caution">
    <text evidence="5">The sequence shown here is derived from an EMBL/GenBank/DDBJ whole genome shotgun (WGS) entry which is preliminary data.</text>
</comment>
<keyword evidence="3" id="KW-0472">Membrane</keyword>
<organism evidence="5 6">
    <name type="scientific">Trichonephila clavata</name>
    <name type="common">Joro spider</name>
    <name type="synonym">Nephila clavata</name>
    <dbReference type="NCBI Taxonomy" id="2740835"/>
    <lineage>
        <taxon>Eukaryota</taxon>
        <taxon>Metazoa</taxon>
        <taxon>Ecdysozoa</taxon>
        <taxon>Arthropoda</taxon>
        <taxon>Chelicerata</taxon>
        <taxon>Arachnida</taxon>
        <taxon>Araneae</taxon>
        <taxon>Araneomorphae</taxon>
        <taxon>Entelegynae</taxon>
        <taxon>Araneoidea</taxon>
        <taxon>Nephilidae</taxon>
        <taxon>Trichonephila</taxon>
    </lineage>
</organism>
<dbReference type="SUPFAM" id="SSF103473">
    <property type="entry name" value="MFS general substrate transporter"/>
    <property type="match status" value="1"/>
</dbReference>